<evidence type="ECO:0000256" key="10">
    <source>
        <dbReference type="ARBA" id="ARBA00049551"/>
    </source>
</evidence>
<evidence type="ECO:0000256" key="2">
    <source>
        <dbReference type="ARBA" id="ARBA00010519"/>
    </source>
</evidence>
<comment type="similarity">
    <text evidence="2">Belongs to the complex I subunit 4L family.</text>
</comment>
<keyword evidence="12" id="KW-0496">Mitochondrion</keyword>
<keyword evidence="5" id="KW-1278">Translocase</keyword>
<dbReference type="GO" id="GO:0016020">
    <property type="term" value="C:membrane"/>
    <property type="evidence" value="ECO:0007669"/>
    <property type="project" value="UniProtKB-SubCell"/>
</dbReference>
<protein>
    <recommendedName>
        <fullName evidence="3">NADH-ubiquinone oxidoreductase chain 4L</fullName>
    </recommendedName>
    <alternativeName>
        <fullName evidence="9">NADH dehydrogenase subunit 4L</fullName>
    </alternativeName>
</protein>
<evidence type="ECO:0000256" key="6">
    <source>
        <dbReference type="ARBA" id="ARBA00022989"/>
    </source>
</evidence>
<name>A0A172CDE4_9HYME</name>
<evidence type="ECO:0000256" key="5">
    <source>
        <dbReference type="ARBA" id="ARBA00022967"/>
    </source>
</evidence>
<evidence type="ECO:0000256" key="7">
    <source>
        <dbReference type="ARBA" id="ARBA00023027"/>
    </source>
</evidence>
<keyword evidence="8 11" id="KW-0472">Membrane</keyword>
<keyword evidence="7" id="KW-0520">NAD</keyword>
<dbReference type="Gene3D" id="1.10.287.3510">
    <property type="match status" value="1"/>
</dbReference>
<evidence type="ECO:0000256" key="9">
    <source>
        <dbReference type="ARBA" id="ARBA00031586"/>
    </source>
</evidence>
<keyword evidence="4 11" id="KW-0812">Transmembrane</keyword>
<evidence type="ECO:0000256" key="1">
    <source>
        <dbReference type="ARBA" id="ARBA00004141"/>
    </source>
</evidence>
<dbReference type="AlphaFoldDB" id="A0A172CDE4"/>
<keyword evidence="6 11" id="KW-1133">Transmembrane helix</keyword>
<dbReference type="CTD" id="4539"/>
<organism evidence="12">
    <name type="scientific">Rediviva intermixta</name>
    <dbReference type="NCBI Taxonomy" id="1688786"/>
    <lineage>
        <taxon>Eukaryota</taxon>
        <taxon>Metazoa</taxon>
        <taxon>Ecdysozoa</taxon>
        <taxon>Arthropoda</taxon>
        <taxon>Hexapoda</taxon>
        <taxon>Insecta</taxon>
        <taxon>Pterygota</taxon>
        <taxon>Neoptera</taxon>
        <taxon>Endopterygota</taxon>
        <taxon>Hymenoptera</taxon>
        <taxon>Apocrita</taxon>
        <taxon>Aculeata</taxon>
        <taxon>Apoidea</taxon>
        <taxon>Anthophila</taxon>
        <taxon>Melittinae</taxon>
        <taxon>Rediviva</taxon>
    </lineage>
</organism>
<sequence>MMINNFYMLLFYLILLMIFKFSNYFLMILISMEFMVLSILMMLMQYMVLDINNDWMILYYLVFSVCESVMGLVLLINMIYLNNNQSLMMKNLKW</sequence>
<proteinExistence type="inferred from homology"/>
<evidence type="ECO:0000256" key="3">
    <source>
        <dbReference type="ARBA" id="ARBA00016612"/>
    </source>
</evidence>
<dbReference type="RefSeq" id="YP_009256121.1">
    <property type="nucleotide sequence ID" value="NC_030284.1"/>
</dbReference>
<dbReference type="InterPro" id="IPR039428">
    <property type="entry name" value="NUOK/Mnh_C1-like"/>
</dbReference>
<geneLocation type="mitochondrion" evidence="12"/>
<dbReference type="GeneID" id="27923890"/>
<evidence type="ECO:0000256" key="11">
    <source>
        <dbReference type="SAM" id="Phobius"/>
    </source>
</evidence>
<feature type="transmembrane region" description="Helical" evidence="11">
    <location>
        <begin position="57"/>
        <end position="81"/>
    </location>
</feature>
<comment type="subcellular location">
    <subcellularLocation>
        <location evidence="1">Membrane</location>
        <topology evidence="1">Multi-pass membrane protein</topology>
    </subcellularLocation>
</comment>
<dbReference type="EMBL" id="KR864834">
    <property type="protein sequence ID" value="AKS40064.1"/>
    <property type="molecule type" value="Genomic_DNA"/>
</dbReference>
<gene>
    <name evidence="12" type="primary">ND4L</name>
</gene>
<accession>A0A172CDE4</accession>
<dbReference type="GO" id="GO:0008137">
    <property type="term" value="F:NADH dehydrogenase (ubiquinone) activity"/>
    <property type="evidence" value="ECO:0007669"/>
    <property type="project" value="UniProtKB-EC"/>
</dbReference>
<evidence type="ECO:0000313" key="12">
    <source>
        <dbReference type="EMBL" id="AKS40064.1"/>
    </source>
</evidence>
<evidence type="ECO:0000256" key="4">
    <source>
        <dbReference type="ARBA" id="ARBA00022692"/>
    </source>
</evidence>
<dbReference type="Pfam" id="PF00420">
    <property type="entry name" value="Oxidored_q2"/>
    <property type="match status" value="1"/>
</dbReference>
<reference evidence="12" key="1">
    <citation type="journal article" date="2015" name="Biol. J. Linn. Soc. Lond.">
        <title>The complete mitochondrial genome of the endemic and highly specialized South African bee species Rediviva intermixta (Hymenoptera: Melittidae), with a comparison with other bee mitogenomes.</title>
        <authorList>
            <person name="Kahnt B."/>
            <person name="Gerth M."/>
            <person name="Paxton R.J."/>
            <person name="Bleidorn C."/>
            <person name="Husemann M."/>
        </authorList>
    </citation>
    <scope>NUCLEOTIDE SEQUENCE</scope>
</reference>
<comment type="catalytic activity">
    <reaction evidence="10">
        <text>a ubiquinone + NADH + 5 H(+)(in) = a ubiquinol + NAD(+) + 4 H(+)(out)</text>
        <dbReference type="Rhea" id="RHEA:29091"/>
        <dbReference type="Rhea" id="RHEA-COMP:9565"/>
        <dbReference type="Rhea" id="RHEA-COMP:9566"/>
        <dbReference type="ChEBI" id="CHEBI:15378"/>
        <dbReference type="ChEBI" id="CHEBI:16389"/>
        <dbReference type="ChEBI" id="CHEBI:17976"/>
        <dbReference type="ChEBI" id="CHEBI:57540"/>
        <dbReference type="ChEBI" id="CHEBI:57945"/>
        <dbReference type="EC" id="7.1.1.2"/>
    </reaction>
</comment>
<evidence type="ECO:0000256" key="8">
    <source>
        <dbReference type="ARBA" id="ARBA00023136"/>
    </source>
</evidence>